<dbReference type="Proteomes" id="UP001204851">
    <property type="component" value="Unassembled WGS sequence"/>
</dbReference>
<dbReference type="InterPro" id="IPR050109">
    <property type="entry name" value="HTH-type_TetR-like_transc_reg"/>
</dbReference>
<dbReference type="PANTHER" id="PTHR30055:SF234">
    <property type="entry name" value="HTH-TYPE TRANSCRIPTIONAL REGULATOR BETI"/>
    <property type="match status" value="1"/>
</dbReference>
<feature type="DNA-binding region" description="H-T-H motif" evidence="4">
    <location>
        <begin position="29"/>
        <end position="48"/>
    </location>
</feature>
<reference evidence="6 7" key="1">
    <citation type="submission" date="2022-06" db="EMBL/GenBank/DDBJ databases">
        <title>Ideonella sp. NS12-5 Genome sequencing and assembly.</title>
        <authorList>
            <person name="Jung Y."/>
        </authorList>
    </citation>
    <scope>NUCLEOTIDE SEQUENCE [LARGE SCALE GENOMIC DNA]</scope>
    <source>
        <strain evidence="6 7">NS12-5</strain>
    </source>
</reference>
<organism evidence="6 7">
    <name type="scientific">Ideonella oryzae</name>
    <dbReference type="NCBI Taxonomy" id="2937441"/>
    <lineage>
        <taxon>Bacteria</taxon>
        <taxon>Pseudomonadati</taxon>
        <taxon>Pseudomonadota</taxon>
        <taxon>Betaproteobacteria</taxon>
        <taxon>Burkholderiales</taxon>
        <taxon>Sphaerotilaceae</taxon>
        <taxon>Ideonella</taxon>
    </lineage>
</organism>
<dbReference type="EMBL" id="JAMXMC010000010">
    <property type="protein sequence ID" value="MCO5978490.1"/>
    <property type="molecule type" value="Genomic_DNA"/>
</dbReference>
<evidence type="ECO:0000313" key="6">
    <source>
        <dbReference type="EMBL" id="MCO5978490.1"/>
    </source>
</evidence>
<evidence type="ECO:0000256" key="2">
    <source>
        <dbReference type="ARBA" id="ARBA00023125"/>
    </source>
</evidence>
<gene>
    <name evidence="6" type="ORF">M0L44_17475</name>
</gene>
<accession>A0ABT1BQJ1</accession>
<dbReference type="InterPro" id="IPR039536">
    <property type="entry name" value="TetR_C_Proteobacteria"/>
</dbReference>
<dbReference type="InterPro" id="IPR009057">
    <property type="entry name" value="Homeodomain-like_sf"/>
</dbReference>
<dbReference type="PROSITE" id="PS50977">
    <property type="entry name" value="HTH_TETR_2"/>
    <property type="match status" value="1"/>
</dbReference>
<dbReference type="PRINTS" id="PR00455">
    <property type="entry name" value="HTHTETR"/>
</dbReference>
<keyword evidence="2 4" id="KW-0238">DNA-binding</keyword>
<protein>
    <submittedName>
        <fullName evidence="6">TetR/AcrR family transcriptional regulator</fullName>
    </submittedName>
</protein>
<sequence length="215" mass="24167">MRTKSEERRQHILAIAAEVFLQVGYEKASMAEIAQRVGGSKATLYSYFPSKEELFVAVMDLSAERLMGTVFDLLLRPGPPEEVLREMGRQYIKALLAPELVAIGRMAIAEGDRSVVGQLIFEKGVMRGWSLVRDFIQKILDERQRSDVDPMIAAWHLKALLEAELREPRMLGATRKLPPDAAVREVAARAVTVWLRGYGLEDAPRPRRPARRAGT</sequence>
<evidence type="ECO:0000256" key="1">
    <source>
        <dbReference type="ARBA" id="ARBA00023015"/>
    </source>
</evidence>
<comment type="caution">
    <text evidence="6">The sequence shown here is derived from an EMBL/GenBank/DDBJ whole genome shotgun (WGS) entry which is preliminary data.</text>
</comment>
<evidence type="ECO:0000256" key="4">
    <source>
        <dbReference type="PROSITE-ProRule" id="PRU00335"/>
    </source>
</evidence>
<dbReference type="Pfam" id="PF00440">
    <property type="entry name" value="TetR_N"/>
    <property type="match status" value="1"/>
</dbReference>
<dbReference type="SUPFAM" id="SSF46689">
    <property type="entry name" value="Homeodomain-like"/>
    <property type="match status" value="1"/>
</dbReference>
<keyword evidence="7" id="KW-1185">Reference proteome</keyword>
<evidence type="ECO:0000256" key="3">
    <source>
        <dbReference type="ARBA" id="ARBA00023163"/>
    </source>
</evidence>
<dbReference type="Pfam" id="PF14246">
    <property type="entry name" value="TetR_C_7"/>
    <property type="match status" value="1"/>
</dbReference>
<dbReference type="Gene3D" id="1.10.357.10">
    <property type="entry name" value="Tetracycline Repressor, domain 2"/>
    <property type="match status" value="1"/>
</dbReference>
<evidence type="ECO:0000259" key="5">
    <source>
        <dbReference type="PROSITE" id="PS50977"/>
    </source>
</evidence>
<dbReference type="InterPro" id="IPR001647">
    <property type="entry name" value="HTH_TetR"/>
</dbReference>
<keyword evidence="1" id="KW-0805">Transcription regulation</keyword>
<dbReference type="RefSeq" id="WP_252771099.1">
    <property type="nucleotide sequence ID" value="NZ_JAMXMC010000010.1"/>
</dbReference>
<name>A0ABT1BQJ1_9BURK</name>
<feature type="domain" description="HTH tetR-type" evidence="5">
    <location>
        <begin position="6"/>
        <end position="66"/>
    </location>
</feature>
<keyword evidence="3" id="KW-0804">Transcription</keyword>
<dbReference type="PANTHER" id="PTHR30055">
    <property type="entry name" value="HTH-TYPE TRANSCRIPTIONAL REGULATOR RUTR"/>
    <property type="match status" value="1"/>
</dbReference>
<evidence type="ECO:0000313" key="7">
    <source>
        <dbReference type="Proteomes" id="UP001204851"/>
    </source>
</evidence>
<proteinExistence type="predicted"/>